<reference evidence="3 4" key="1">
    <citation type="journal article" date="2020" name="ISME J.">
        <title>Uncovering the hidden diversity of litter-decomposition mechanisms in mushroom-forming fungi.</title>
        <authorList>
            <person name="Floudas D."/>
            <person name="Bentzer J."/>
            <person name="Ahren D."/>
            <person name="Johansson T."/>
            <person name="Persson P."/>
            <person name="Tunlid A."/>
        </authorList>
    </citation>
    <scope>NUCLEOTIDE SEQUENCE [LARGE SCALE GENOMIC DNA]</scope>
    <source>
        <strain evidence="3 4">CBS 291.85</strain>
    </source>
</reference>
<dbReference type="InterPro" id="IPR036610">
    <property type="entry name" value="PEBP-like_sf"/>
</dbReference>
<evidence type="ECO:0000313" key="3">
    <source>
        <dbReference type="EMBL" id="KAF5336638.1"/>
    </source>
</evidence>
<proteinExistence type="inferred from homology"/>
<comment type="similarity">
    <text evidence="1">Belongs to the phosphatidylethanolamine-binding protein family.</text>
</comment>
<dbReference type="GO" id="GO:0030414">
    <property type="term" value="F:peptidase inhibitor activity"/>
    <property type="evidence" value="ECO:0007669"/>
    <property type="project" value="TreeGrafter"/>
</dbReference>
<name>A0A8H5C9H8_9AGAR</name>
<dbReference type="CDD" id="cd00866">
    <property type="entry name" value="PEBP_euk"/>
    <property type="match status" value="1"/>
</dbReference>
<feature type="region of interest" description="Disordered" evidence="2">
    <location>
        <begin position="70"/>
        <end position="103"/>
    </location>
</feature>
<comment type="caution">
    <text evidence="3">The sequence shown here is derived from an EMBL/GenBank/DDBJ whole genome shotgun (WGS) entry which is preliminary data.</text>
</comment>
<dbReference type="GO" id="GO:0030162">
    <property type="term" value="P:regulation of proteolysis"/>
    <property type="evidence" value="ECO:0007669"/>
    <property type="project" value="TreeGrafter"/>
</dbReference>
<keyword evidence="4" id="KW-1185">Reference proteome</keyword>
<dbReference type="GO" id="GO:0046578">
    <property type="term" value="P:regulation of Ras protein signal transduction"/>
    <property type="evidence" value="ECO:0007669"/>
    <property type="project" value="TreeGrafter"/>
</dbReference>
<dbReference type="InterPro" id="IPR001858">
    <property type="entry name" value="Phosphatidylethanolamine-bd_CS"/>
</dbReference>
<evidence type="ECO:0008006" key="5">
    <source>
        <dbReference type="Google" id="ProtNLM"/>
    </source>
</evidence>
<dbReference type="PANTHER" id="PTHR11362:SF148">
    <property type="entry name" value="CARBOXYPEPTIDASE Y INHIBITOR"/>
    <property type="match status" value="1"/>
</dbReference>
<dbReference type="OrthoDB" id="2506647at2759"/>
<protein>
    <recommendedName>
        <fullName evidence="5">PEBP-like protein</fullName>
    </recommendedName>
</protein>
<accession>A0A8H5C9H8</accession>
<dbReference type="Proteomes" id="UP000559256">
    <property type="component" value="Unassembled WGS sequence"/>
</dbReference>
<dbReference type="EMBL" id="JAACJM010000227">
    <property type="protein sequence ID" value="KAF5336638.1"/>
    <property type="molecule type" value="Genomic_DNA"/>
</dbReference>
<organism evidence="3 4">
    <name type="scientific">Tetrapyrgos nigripes</name>
    <dbReference type="NCBI Taxonomy" id="182062"/>
    <lineage>
        <taxon>Eukaryota</taxon>
        <taxon>Fungi</taxon>
        <taxon>Dikarya</taxon>
        <taxon>Basidiomycota</taxon>
        <taxon>Agaricomycotina</taxon>
        <taxon>Agaricomycetes</taxon>
        <taxon>Agaricomycetidae</taxon>
        <taxon>Agaricales</taxon>
        <taxon>Marasmiineae</taxon>
        <taxon>Marasmiaceae</taxon>
        <taxon>Tetrapyrgos</taxon>
    </lineage>
</organism>
<sequence>MATADPLSAIVEALKREQIIPEIIPESANFFPSVLFSVIYPTGKEGILTVELTREDTLDEPEVNFTPMVASDESAGDSTSSEGSTSYTLVMTDPDAPSRANPTSKEFRHWVITGLKSPAQTANKTGSLTALKTKPSATPYRPPGPPPGSGLHRYTFLLFQEPSGFSLPTDAKEFGAEVPDRRHWSAYKFGEQYGLKLVGANYFIVRSVDE</sequence>
<dbReference type="AlphaFoldDB" id="A0A8H5C9H8"/>
<dbReference type="PANTHER" id="PTHR11362">
    <property type="entry name" value="PHOSPHATIDYLETHANOLAMINE-BINDING PROTEIN"/>
    <property type="match status" value="1"/>
</dbReference>
<dbReference type="Gene3D" id="3.90.280.10">
    <property type="entry name" value="PEBP-like"/>
    <property type="match status" value="1"/>
</dbReference>
<feature type="compositionally biased region" description="Polar residues" evidence="2">
    <location>
        <begin position="76"/>
        <end position="89"/>
    </location>
</feature>
<dbReference type="SUPFAM" id="SSF49777">
    <property type="entry name" value="PEBP-like"/>
    <property type="match status" value="1"/>
</dbReference>
<evidence type="ECO:0000313" key="4">
    <source>
        <dbReference type="Proteomes" id="UP000559256"/>
    </source>
</evidence>
<dbReference type="PROSITE" id="PS01220">
    <property type="entry name" value="PBP"/>
    <property type="match status" value="1"/>
</dbReference>
<gene>
    <name evidence="3" type="ORF">D9758_015947</name>
</gene>
<dbReference type="Pfam" id="PF01161">
    <property type="entry name" value="PBP"/>
    <property type="match status" value="1"/>
</dbReference>
<dbReference type="InterPro" id="IPR008914">
    <property type="entry name" value="PEBP"/>
</dbReference>
<dbReference type="GO" id="GO:0005543">
    <property type="term" value="F:phospholipid binding"/>
    <property type="evidence" value="ECO:0007669"/>
    <property type="project" value="TreeGrafter"/>
</dbReference>
<evidence type="ECO:0000256" key="1">
    <source>
        <dbReference type="ARBA" id="ARBA00007091"/>
    </source>
</evidence>
<evidence type="ECO:0000256" key="2">
    <source>
        <dbReference type="SAM" id="MobiDB-lite"/>
    </source>
</evidence>
<dbReference type="InterPro" id="IPR035810">
    <property type="entry name" value="PEBP_euk"/>
</dbReference>